<evidence type="ECO:0008006" key="3">
    <source>
        <dbReference type="Google" id="ProtNLM"/>
    </source>
</evidence>
<dbReference type="Proteomes" id="UP000030907">
    <property type="component" value="Chromosome"/>
</dbReference>
<organism evidence="1 2">
    <name type="scientific">Sphingopyxis fribergensis</name>
    <dbReference type="NCBI Taxonomy" id="1515612"/>
    <lineage>
        <taxon>Bacteria</taxon>
        <taxon>Pseudomonadati</taxon>
        <taxon>Pseudomonadota</taxon>
        <taxon>Alphaproteobacteria</taxon>
        <taxon>Sphingomonadales</taxon>
        <taxon>Sphingomonadaceae</taxon>
        <taxon>Sphingopyxis</taxon>
    </lineage>
</organism>
<dbReference type="HOGENOM" id="CLU_1926210_0_0_5"/>
<reference evidence="1 2" key="1">
    <citation type="journal article" date="2015" name="Int. J. Syst. Evol. Microbiol.">
        <title>Description of Sphingopyxis fribergensis sp. nov. - a soil bacterium with the ability to degrade styrene and phenylacetic acid.</title>
        <authorList>
            <person name="Oelschlagel M."/>
            <person name="Ruckert C."/>
            <person name="Kalinowski J."/>
            <person name="Schmidt G."/>
            <person name="Schlomann M."/>
            <person name="Tischler D."/>
        </authorList>
    </citation>
    <scope>NUCLEOTIDE SEQUENCE [LARGE SCALE GENOMIC DNA]</scope>
    <source>
        <strain evidence="1 2">Kp5.2</strain>
    </source>
</reference>
<dbReference type="Gene3D" id="1.10.10.10">
    <property type="entry name" value="Winged helix-like DNA-binding domain superfamily/Winged helix DNA-binding domain"/>
    <property type="match status" value="1"/>
</dbReference>
<name>A0A0A7PDG6_9SPHN</name>
<keyword evidence="2" id="KW-1185">Reference proteome</keyword>
<dbReference type="OrthoDB" id="7594920at2"/>
<dbReference type="KEGG" id="sphk:SKP52_01410"/>
<gene>
    <name evidence="1" type="ORF">SKP52_01410</name>
</gene>
<dbReference type="EMBL" id="CP009122">
    <property type="protein sequence ID" value="AJA07223.1"/>
    <property type="molecule type" value="Genomic_DNA"/>
</dbReference>
<dbReference type="AlphaFoldDB" id="A0A0A7PDG6"/>
<dbReference type="SUPFAM" id="SSF46785">
    <property type="entry name" value="Winged helix' DNA-binding domain"/>
    <property type="match status" value="1"/>
</dbReference>
<accession>A0A0A7PDG6</accession>
<dbReference type="InterPro" id="IPR036390">
    <property type="entry name" value="WH_DNA-bd_sf"/>
</dbReference>
<evidence type="ECO:0000313" key="1">
    <source>
        <dbReference type="EMBL" id="AJA07223.1"/>
    </source>
</evidence>
<protein>
    <recommendedName>
        <fullName evidence="3">HTH marR-type domain-containing protein</fullName>
    </recommendedName>
</protein>
<dbReference type="STRING" id="1515612.SKP52_01410"/>
<proteinExistence type="predicted"/>
<dbReference type="InterPro" id="IPR036388">
    <property type="entry name" value="WH-like_DNA-bd_sf"/>
</dbReference>
<evidence type="ECO:0000313" key="2">
    <source>
        <dbReference type="Proteomes" id="UP000030907"/>
    </source>
</evidence>
<sequence>MIEGRSITTTVSRCRMIGLTEQLQRLRADEFGKELFTIPAFEMLLDLYTQRNVQPRSLTSLTGTSSASERNSQRIVHRLADRGFVDLRRDPFDGRRIIVELRAETSQMLDRFFDRIVEMAAAPSARECDFT</sequence>